<feature type="transmembrane region" description="Helical" evidence="9">
    <location>
        <begin position="450"/>
        <end position="467"/>
    </location>
</feature>
<keyword evidence="2 9" id="KW-0812">Transmembrane</keyword>
<dbReference type="PANTHER" id="PTHR21229:SF1">
    <property type="entry name" value="GH17801P"/>
    <property type="match status" value="1"/>
</dbReference>
<feature type="signal peptide" evidence="10">
    <location>
        <begin position="1"/>
        <end position="23"/>
    </location>
</feature>
<evidence type="ECO:0000313" key="14">
    <source>
        <dbReference type="Proteomes" id="UP001642540"/>
    </source>
</evidence>
<evidence type="ECO:0000256" key="5">
    <source>
        <dbReference type="ARBA" id="ARBA00023034"/>
    </source>
</evidence>
<evidence type="ECO:0000256" key="10">
    <source>
        <dbReference type="SAM" id="SignalP"/>
    </source>
</evidence>
<dbReference type="InterPro" id="IPR054101">
    <property type="entry name" value="TMEM87A/B_GOLD"/>
</dbReference>
<feature type="domain" description="TMEM87A/B GOLD" evidence="12">
    <location>
        <begin position="25"/>
        <end position="197"/>
    </location>
</feature>
<proteinExistence type="inferred from homology"/>
<evidence type="ECO:0000313" key="13">
    <source>
        <dbReference type="EMBL" id="CAL8111259.1"/>
    </source>
</evidence>
<protein>
    <recommendedName>
        <fullName evidence="15">Transmembrane protein 87A</fullName>
    </recommendedName>
</protein>
<dbReference type="EMBL" id="CAXLJM020000046">
    <property type="protein sequence ID" value="CAL8111259.1"/>
    <property type="molecule type" value="Genomic_DNA"/>
</dbReference>
<feature type="transmembrane region" description="Helical" evidence="9">
    <location>
        <begin position="228"/>
        <end position="250"/>
    </location>
</feature>
<feature type="transmembrane region" description="Helical" evidence="9">
    <location>
        <begin position="367"/>
        <end position="386"/>
    </location>
</feature>
<keyword evidence="3 10" id="KW-0732">Signal</keyword>
<feature type="transmembrane region" description="Helical" evidence="9">
    <location>
        <begin position="262"/>
        <end position="281"/>
    </location>
</feature>
<evidence type="ECO:0000256" key="3">
    <source>
        <dbReference type="ARBA" id="ARBA00022729"/>
    </source>
</evidence>
<comment type="similarity">
    <text evidence="8">Belongs to the LU7TM family. TMEM87 subfamily.</text>
</comment>
<evidence type="ECO:0000259" key="12">
    <source>
        <dbReference type="Pfam" id="PF21901"/>
    </source>
</evidence>
<keyword evidence="4 9" id="KW-1133">Transmembrane helix</keyword>
<evidence type="ECO:0000259" key="11">
    <source>
        <dbReference type="Pfam" id="PF06814"/>
    </source>
</evidence>
<accession>A0ABP1QVF2</accession>
<gene>
    <name evidence="13" type="ORF">ODALV1_LOCUS14874</name>
</gene>
<feature type="domain" description="GOST seven transmembrane" evidence="11">
    <location>
        <begin position="229"/>
        <end position="474"/>
    </location>
</feature>
<dbReference type="Pfam" id="PF06814">
    <property type="entry name" value="GOST_TM"/>
    <property type="match status" value="1"/>
</dbReference>
<keyword evidence="5" id="KW-0333">Golgi apparatus</keyword>
<name>A0ABP1QVF2_9HEXA</name>
<feature type="chain" id="PRO_5045120038" description="Transmembrane protein 87A" evidence="10">
    <location>
        <begin position="24"/>
        <end position="563"/>
    </location>
</feature>
<keyword evidence="7" id="KW-0325">Glycoprotein</keyword>
<keyword evidence="14" id="KW-1185">Reference proteome</keyword>
<evidence type="ECO:0000256" key="7">
    <source>
        <dbReference type="ARBA" id="ARBA00023180"/>
    </source>
</evidence>
<reference evidence="13 14" key="1">
    <citation type="submission" date="2024-08" db="EMBL/GenBank/DDBJ databases">
        <authorList>
            <person name="Cucini C."/>
            <person name="Frati F."/>
        </authorList>
    </citation>
    <scope>NUCLEOTIDE SEQUENCE [LARGE SCALE GENOMIC DNA]</scope>
</reference>
<evidence type="ECO:0000256" key="8">
    <source>
        <dbReference type="ARBA" id="ARBA00044946"/>
    </source>
</evidence>
<evidence type="ECO:0008006" key="15">
    <source>
        <dbReference type="Google" id="ProtNLM"/>
    </source>
</evidence>
<dbReference type="InterPro" id="IPR009637">
    <property type="entry name" value="GPR107/GPR108-like"/>
</dbReference>
<dbReference type="PANTHER" id="PTHR21229">
    <property type="entry name" value="LUNG SEVEN TRANSMEMBRANE RECEPTOR"/>
    <property type="match status" value="1"/>
</dbReference>
<evidence type="ECO:0000256" key="9">
    <source>
        <dbReference type="SAM" id="Phobius"/>
    </source>
</evidence>
<sequence length="563" mass="63934">MFRSRIPSVLSILFLVLPFFIQAFPEQGKWNYVLNQTESYFGVFKTLFNRSEIFISVQCNSLMNDIEVEIGWSLRDTPCLEEYSLLELLPAEEKKKLWQTYYEHPNDIVGGDLQYSANVFRPQEPLRHRCDNSISLTEYKLVVLNNITQVIKQMPSETPKANEGQPSVNINRAAAANSPHPVFTVPADGVYLLVVKMVPVGQGSAFSFSADLKVQMKSEHGYLSAANYPLLAFYGGNCILYVIYGIAWLTLSFCQWRDLLRIQFWIAAVILLGMVEMAVFYAEYQSINSTGVSVTGAVLVAEVISCAKRTLARMLVVIVSIGFGVTKPRLGTTLHQIVVVGFLYFTLASTESALRTLHPVNGPSNRALMAGVPLSVLDAGICWWIFHSLLTTTRTLRLRRNLVKLALYRHFTNTLIFAVISSIAFMIWSIRYLKTTSCIRDWKEMWVDEAFWHMLFSIILLVIIILFRPSNNNQRYAFSPLIDNADDEDEEDLVVNQAFGSNMKLRPNKGKPEKPNKYRNQTIEDELKWVEENIPADLAEGDLPALDSEEELVNTKFELSKMQ</sequence>
<comment type="caution">
    <text evidence="13">The sequence shown here is derived from an EMBL/GenBank/DDBJ whole genome shotgun (WGS) entry which is preliminary data.</text>
</comment>
<keyword evidence="6 9" id="KW-0472">Membrane</keyword>
<evidence type="ECO:0000256" key="6">
    <source>
        <dbReference type="ARBA" id="ARBA00023136"/>
    </source>
</evidence>
<feature type="transmembrane region" description="Helical" evidence="9">
    <location>
        <begin position="407"/>
        <end position="430"/>
    </location>
</feature>
<organism evidence="13 14">
    <name type="scientific">Orchesella dallaii</name>
    <dbReference type="NCBI Taxonomy" id="48710"/>
    <lineage>
        <taxon>Eukaryota</taxon>
        <taxon>Metazoa</taxon>
        <taxon>Ecdysozoa</taxon>
        <taxon>Arthropoda</taxon>
        <taxon>Hexapoda</taxon>
        <taxon>Collembola</taxon>
        <taxon>Entomobryomorpha</taxon>
        <taxon>Entomobryoidea</taxon>
        <taxon>Orchesellidae</taxon>
        <taxon>Orchesellinae</taxon>
        <taxon>Orchesella</taxon>
    </lineage>
</organism>
<dbReference type="InterPro" id="IPR053937">
    <property type="entry name" value="GOST_TM"/>
</dbReference>
<comment type="subcellular location">
    <subcellularLocation>
        <location evidence="1">Golgi apparatus membrane</location>
        <topology evidence="1">Multi-pass membrane protein</topology>
    </subcellularLocation>
</comment>
<evidence type="ECO:0000256" key="2">
    <source>
        <dbReference type="ARBA" id="ARBA00022692"/>
    </source>
</evidence>
<dbReference type="Pfam" id="PF21901">
    <property type="entry name" value="TMEM87A-B_GOLD"/>
    <property type="match status" value="1"/>
</dbReference>
<dbReference type="Proteomes" id="UP001642540">
    <property type="component" value="Unassembled WGS sequence"/>
</dbReference>
<evidence type="ECO:0000256" key="4">
    <source>
        <dbReference type="ARBA" id="ARBA00022989"/>
    </source>
</evidence>
<evidence type="ECO:0000256" key="1">
    <source>
        <dbReference type="ARBA" id="ARBA00004653"/>
    </source>
</evidence>